<sequence length="376" mass="39434">MFASAELPRRSDAPILDAYVGHAQVVLDGLMAGLGNGSAQAITAADLAGSGPPPPDRSEMIDQYRAKQGDVDEYKTRLGALDSKVAEIAQQSAEVTNAAQQEVAKLYDIIADIVRAVPGKPTVAQQMDAIAGIDRAVGKAEEAVSSARDQLSEGAGGIAQPPVANFAASPTPSYPSTMMNGVPRSLDYSGSPTVSRRSAAERAASYASSGQASAPIGGSVERAREMIYRYLTDPAGHNLRPAQAAAIVANIEKESGFNPGVVNHGAGEKNSFGLCQWRDEVPGQGRYSNLLAFAQNRPGGIGNWQNQIDFILAEMNSTESAARGPFMAAADPRAAAWAFDRYYERSAGSRNPNSESAQSRQDLAESIARSMGSTAA</sequence>
<evidence type="ECO:0000313" key="3">
    <source>
        <dbReference type="EMBL" id="AFU02691.1"/>
    </source>
</evidence>
<dbReference type="EMBL" id="CP003876">
    <property type="protein sequence ID" value="AFU02691.1"/>
    <property type="molecule type" value="Genomic_DNA"/>
</dbReference>
<evidence type="ECO:0000259" key="2">
    <source>
        <dbReference type="Pfam" id="PF18013"/>
    </source>
</evidence>
<organism evidence="3 4">
    <name type="scientific">Nocardia brasiliensis (strain ATCC 700358 / HUJEG-1)</name>
    <dbReference type="NCBI Taxonomy" id="1133849"/>
    <lineage>
        <taxon>Bacteria</taxon>
        <taxon>Bacillati</taxon>
        <taxon>Actinomycetota</taxon>
        <taxon>Actinomycetes</taxon>
        <taxon>Mycobacteriales</taxon>
        <taxon>Nocardiaceae</taxon>
        <taxon>Nocardia</taxon>
    </lineage>
</organism>
<evidence type="ECO:0000313" key="4">
    <source>
        <dbReference type="Proteomes" id="UP000006304"/>
    </source>
</evidence>
<accession>K0F583</accession>
<dbReference type="KEGG" id="nbr:O3I_023680"/>
<feature type="compositionally biased region" description="Polar residues" evidence="1">
    <location>
        <begin position="348"/>
        <end position="361"/>
    </location>
</feature>
<dbReference type="Pfam" id="PF18013">
    <property type="entry name" value="Phage_lysozyme2"/>
    <property type="match status" value="1"/>
</dbReference>
<dbReference type="eggNOG" id="COG0741">
    <property type="taxonomic scope" value="Bacteria"/>
</dbReference>
<name>K0F583_NOCB7</name>
<dbReference type="AlphaFoldDB" id="K0F583"/>
<dbReference type="InterPro" id="IPR041219">
    <property type="entry name" value="Phage_lysozyme2"/>
</dbReference>
<reference evidence="3 4" key="1">
    <citation type="journal article" date="2012" name="J. Bacteriol.">
        <title>Complete genome sequence of Nocardia brasiliensis HUJEG-1.</title>
        <authorList>
            <person name="Vera-Cabrera L."/>
            <person name="Ortiz-Lopez R."/>
            <person name="Elizondo-Gonzalez R."/>
            <person name="Perez-Maya A.A."/>
            <person name="Ocampo-Candiani J."/>
        </authorList>
    </citation>
    <scope>NUCLEOTIDE SEQUENCE [LARGE SCALE GENOMIC DNA]</scope>
    <source>
        <strain evidence="4">ATCC 700358</strain>
    </source>
</reference>
<protein>
    <recommendedName>
        <fullName evidence="2">Phage tail lysozyme domain-containing protein</fullName>
    </recommendedName>
</protein>
<evidence type="ECO:0000256" key="1">
    <source>
        <dbReference type="SAM" id="MobiDB-lite"/>
    </source>
</evidence>
<feature type="region of interest" description="Disordered" evidence="1">
    <location>
        <begin position="346"/>
        <end position="376"/>
    </location>
</feature>
<gene>
    <name evidence="3" type="ORF">O3I_023680</name>
</gene>
<dbReference type="HOGENOM" id="CLU_771248_0_0_11"/>
<keyword evidence="4" id="KW-1185">Reference proteome</keyword>
<dbReference type="Gene3D" id="1.10.530.10">
    <property type="match status" value="1"/>
</dbReference>
<dbReference type="STRING" id="1133849.O3I_023680"/>
<dbReference type="RefSeq" id="WP_014985546.1">
    <property type="nucleotide sequence ID" value="NC_018681.1"/>
</dbReference>
<feature type="domain" description="Phage tail lysozyme" evidence="2">
    <location>
        <begin position="236"/>
        <end position="369"/>
    </location>
</feature>
<dbReference type="Proteomes" id="UP000006304">
    <property type="component" value="Chromosome"/>
</dbReference>
<proteinExistence type="predicted"/>